<gene>
    <name evidence="2" type="ORF">O181_000503</name>
</gene>
<feature type="compositionally biased region" description="Acidic residues" evidence="1">
    <location>
        <begin position="230"/>
        <end position="241"/>
    </location>
</feature>
<feature type="compositionally biased region" description="Polar residues" evidence="1">
    <location>
        <begin position="57"/>
        <end position="69"/>
    </location>
</feature>
<evidence type="ECO:0000313" key="2">
    <source>
        <dbReference type="EMBL" id="MBW0460788.1"/>
    </source>
</evidence>
<feature type="compositionally biased region" description="Basic and acidic residues" evidence="1">
    <location>
        <begin position="175"/>
        <end position="199"/>
    </location>
</feature>
<sequence length="241" mass="27699">MESHREVQTPGGDGNKDKVELSHYPGYRRTDEPDRAFSDSFRLPRCIKTQLSSGLTPFKHQQISGQESPFFTIPGKRFRPNHPEAVGPGERSTQEPEIVLITSRISSPTNKNITPTQIEHNVVTPENEESQTPDTNSRRTRSCNQIFTLHEIENTLQDLRKRTKIGKYSQYKRSSFKEKQHSRMDFKDKPKERVEEVNKKKNSSHNCGSTDHYANSCPKAKKKFNVIDQVPEEESPTEDSE</sequence>
<evidence type="ECO:0000256" key="1">
    <source>
        <dbReference type="SAM" id="MobiDB-lite"/>
    </source>
</evidence>
<name>A0A9Q3B8M8_9BASI</name>
<organism evidence="2 3">
    <name type="scientific">Austropuccinia psidii MF-1</name>
    <dbReference type="NCBI Taxonomy" id="1389203"/>
    <lineage>
        <taxon>Eukaryota</taxon>
        <taxon>Fungi</taxon>
        <taxon>Dikarya</taxon>
        <taxon>Basidiomycota</taxon>
        <taxon>Pucciniomycotina</taxon>
        <taxon>Pucciniomycetes</taxon>
        <taxon>Pucciniales</taxon>
        <taxon>Sphaerophragmiaceae</taxon>
        <taxon>Austropuccinia</taxon>
    </lineage>
</organism>
<feature type="compositionally biased region" description="Polar residues" evidence="1">
    <location>
        <begin position="204"/>
        <end position="213"/>
    </location>
</feature>
<reference evidence="2" key="1">
    <citation type="submission" date="2021-03" db="EMBL/GenBank/DDBJ databases">
        <title>Draft genome sequence of rust myrtle Austropuccinia psidii MF-1, a brazilian biotype.</title>
        <authorList>
            <person name="Quecine M.C."/>
            <person name="Pachon D.M.R."/>
            <person name="Bonatelli M.L."/>
            <person name="Correr F.H."/>
            <person name="Franceschini L.M."/>
            <person name="Leite T.F."/>
            <person name="Margarido G.R.A."/>
            <person name="Almeida C.A."/>
            <person name="Ferrarezi J.A."/>
            <person name="Labate C.A."/>
        </authorList>
    </citation>
    <scope>NUCLEOTIDE SEQUENCE</scope>
    <source>
        <strain evidence="2">MF-1</strain>
    </source>
</reference>
<keyword evidence="3" id="KW-1185">Reference proteome</keyword>
<protein>
    <submittedName>
        <fullName evidence="2">Uncharacterized protein</fullName>
    </submittedName>
</protein>
<dbReference type="OrthoDB" id="2157866at2759"/>
<feature type="region of interest" description="Disordered" evidence="1">
    <location>
        <begin position="121"/>
        <end position="140"/>
    </location>
</feature>
<dbReference type="AlphaFoldDB" id="A0A9Q3B8M8"/>
<dbReference type="EMBL" id="AVOT02000058">
    <property type="protein sequence ID" value="MBW0460788.1"/>
    <property type="molecule type" value="Genomic_DNA"/>
</dbReference>
<dbReference type="Proteomes" id="UP000765509">
    <property type="component" value="Unassembled WGS sequence"/>
</dbReference>
<feature type="region of interest" description="Disordered" evidence="1">
    <location>
        <begin position="1"/>
        <end position="36"/>
    </location>
</feature>
<proteinExistence type="predicted"/>
<evidence type="ECO:0000313" key="3">
    <source>
        <dbReference type="Proteomes" id="UP000765509"/>
    </source>
</evidence>
<feature type="region of interest" description="Disordered" evidence="1">
    <location>
        <begin position="57"/>
        <end position="96"/>
    </location>
</feature>
<feature type="region of interest" description="Disordered" evidence="1">
    <location>
        <begin position="170"/>
        <end position="241"/>
    </location>
</feature>
<accession>A0A9Q3B8M8</accession>
<comment type="caution">
    <text evidence="2">The sequence shown here is derived from an EMBL/GenBank/DDBJ whole genome shotgun (WGS) entry which is preliminary data.</text>
</comment>